<dbReference type="GO" id="GO:0000155">
    <property type="term" value="F:phosphorelay sensor kinase activity"/>
    <property type="evidence" value="ECO:0007669"/>
    <property type="project" value="InterPro"/>
</dbReference>
<dbReference type="Pfam" id="PF08521">
    <property type="entry name" value="2CSK_N"/>
    <property type="match status" value="1"/>
</dbReference>
<dbReference type="CDD" id="cd00075">
    <property type="entry name" value="HATPase"/>
    <property type="match status" value="1"/>
</dbReference>
<sequence length="490" mass="53211">MAPPFAPCAGSGTCSIVTDTAPADTRDAVSLRHRLLAAMMVPLVIPALLLGLIGWVLISDVVRRTNDRVLGGALGAIAETVQVERGEVTLDLPPAAFGMLENSERDNVYYRIAVGGRLLTGYADLPAPDLSTLSSERPRYRFADYRDQRIRIAEIRRDLPRVSAPVVVQVAETLDNRRSLERGLMTALLIGEFVLIGIVLLLIRPALGWSLRPLAELRTVIEGRDTRAAPDLSPLQTGPLPAELRPLSRSFNQLLARLDHATTGMRRFTADASHQMRTPLSVLKVQIALARRGSAEALQEIEEATDRLERLLTQLLALARADEAGKQPPFLPVDLGEVSRAVISRRIRQAIEADVELTFECYVDGPVLVDGHRALVFEMLSNLVDNAIRYNRRGGVATIALATCDTGIRLTVTDSGPGIPAALREHALDRFARLQGEQGPPGTGLGLAIVKAVTERLGASLELDDAAPGLRVTIIFPPSHTGQVREKHCM</sequence>
<dbReference type="PROSITE" id="PS50885">
    <property type="entry name" value="HAMP"/>
    <property type="match status" value="1"/>
</dbReference>
<feature type="domain" description="Histidine kinase" evidence="13">
    <location>
        <begin position="271"/>
        <end position="480"/>
    </location>
</feature>
<evidence type="ECO:0000256" key="6">
    <source>
        <dbReference type="ARBA" id="ARBA00022692"/>
    </source>
</evidence>
<feature type="transmembrane region" description="Helical" evidence="12">
    <location>
        <begin position="35"/>
        <end position="58"/>
    </location>
</feature>
<evidence type="ECO:0000256" key="2">
    <source>
        <dbReference type="ARBA" id="ARBA00004370"/>
    </source>
</evidence>
<evidence type="ECO:0000259" key="13">
    <source>
        <dbReference type="PROSITE" id="PS50109"/>
    </source>
</evidence>
<evidence type="ECO:0000256" key="4">
    <source>
        <dbReference type="ARBA" id="ARBA00022553"/>
    </source>
</evidence>
<dbReference type="EMBL" id="WVTD01000013">
    <property type="protein sequence ID" value="MYL99230.1"/>
    <property type="molecule type" value="Genomic_DNA"/>
</dbReference>
<feature type="domain" description="HAMP" evidence="14">
    <location>
        <begin position="208"/>
        <end position="263"/>
    </location>
</feature>
<organism evidence="15 16">
    <name type="scientific">Novosphingobium silvae</name>
    <dbReference type="NCBI Taxonomy" id="2692619"/>
    <lineage>
        <taxon>Bacteria</taxon>
        <taxon>Pseudomonadati</taxon>
        <taxon>Pseudomonadota</taxon>
        <taxon>Alphaproteobacteria</taxon>
        <taxon>Sphingomonadales</taxon>
        <taxon>Sphingomonadaceae</taxon>
        <taxon>Novosphingobium</taxon>
    </lineage>
</organism>
<dbReference type="CDD" id="cd00082">
    <property type="entry name" value="HisKA"/>
    <property type="match status" value="1"/>
</dbReference>
<dbReference type="Gene3D" id="3.30.565.10">
    <property type="entry name" value="Histidine kinase-like ATPase, C-terminal domain"/>
    <property type="match status" value="1"/>
</dbReference>
<keyword evidence="9" id="KW-0902">Two-component regulatory system</keyword>
<feature type="transmembrane region" description="Helical" evidence="12">
    <location>
        <begin position="184"/>
        <end position="203"/>
    </location>
</feature>
<keyword evidence="11" id="KW-0175">Coiled coil</keyword>
<dbReference type="InterPro" id="IPR004358">
    <property type="entry name" value="Sig_transdc_His_kin-like_C"/>
</dbReference>
<dbReference type="SMART" id="SM00387">
    <property type="entry name" value="HATPase_c"/>
    <property type="match status" value="1"/>
</dbReference>
<dbReference type="PRINTS" id="PR00344">
    <property type="entry name" value="BCTRLSENSOR"/>
</dbReference>
<keyword evidence="5" id="KW-0808">Transferase</keyword>
<keyword evidence="10 12" id="KW-0472">Membrane</keyword>
<evidence type="ECO:0000256" key="9">
    <source>
        <dbReference type="ARBA" id="ARBA00023012"/>
    </source>
</evidence>
<dbReference type="InterPro" id="IPR013727">
    <property type="entry name" value="2CSK_N"/>
</dbReference>
<evidence type="ECO:0000256" key="3">
    <source>
        <dbReference type="ARBA" id="ARBA00012438"/>
    </source>
</evidence>
<evidence type="ECO:0000256" key="12">
    <source>
        <dbReference type="SAM" id="Phobius"/>
    </source>
</evidence>
<dbReference type="Gene3D" id="1.10.287.130">
    <property type="match status" value="1"/>
</dbReference>
<dbReference type="GO" id="GO:0005886">
    <property type="term" value="C:plasma membrane"/>
    <property type="evidence" value="ECO:0007669"/>
    <property type="project" value="TreeGrafter"/>
</dbReference>
<dbReference type="PANTHER" id="PTHR45436:SF1">
    <property type="entry name" value="SENSOR PROTEIN QSEC"/>
    <property type="match status" value="1"/>
</dbReference>
<keyword evidence="4" id="KW-0597">Phosphoprotein</keyword>
<feature type="coiled-coil region" evidence="11">
    <location>
        <begin position="294"/>
        <end position="321"/>
    </location>
</feature>
<evidence type="ECO:0000256" key="11">
    <source>
        <dbReference type="SAM" id="Coils"/>
    </source>
</evidence>
<evidence type="ECO:0000256" key="7">
    <source>
        <dbReference type="ARBA" id="ARBA00022777"/>
    </source>
</evidence>
<name>A0A7X4GJ15_9SPHN</name>
<dbReference type="InterPro" id="IPR003660">
    <property type="entry name" value="HAMP_dom"/>
</dbReference>
<dbReference type="SUPFAM" id="SSF47384">
    <property type="entry name" value="Homodimeric domain of signal transducing histidine kinase"/>
    <property type="match status" value="1"/>
</dbReference>
<dbReference type="InterPro" id="IPR005467">
    <property type="entry name" value="His_kinase_dom"/>
</dbReference>
<dbReference type="AlphaFoldDB" id="A0A7X4GJ15"/>
<evidence type="ECO:0000313" key="15">
    <source>
        <dbReference type="EMBL" id="MYL99230.1"/>
    </source>
</evidence>
<keyword evidence="6 12" id="KW-0812">Transmembrane</keyword>
<evidence type="ECO:0000259" key="14">
    <source>
        <dbReference type="PROSITE" id="PS50885"/>
    </source>
</evidence>
<dbReference type="PROSITE" id="PS50109">
    <property type="entry name" value="HIS_KIN"/>
    <property type="match status" value="1"/>
</dbReference>
<comment type="caution">
    <text evidence="15">The sequence shown here is derived from an EMBL/GenBank/DDBJ whole genome shotgun (WGS) entry which is preliminary data.</text>
</comment>
<dbReference type="InterPro" id="IPR036890">
    <property type="entry name" value="HATPase_C_sf"/>
</dbReference>
<dbReference type="InterPro" id="IPR050428">
    <property type="entry name" value="TCS_sensor_his_kinase"/>
</dbReference>
<reference evidence="15 16" key="1">
    <citation type="submission" date="2019-12" db="EMBL/GenBank/DDBJ databases">
        <authorList>
            <person name="Feng G."/>
            <person name="Zhu H."/>
        </authorList>
    </citation>
    <scope>NUCLEOTIDE SEQUENCE [LARGE SCALE GENOMIC DNA]</scope>
    <source>
        <strain evidence="15 16">FGD1</strain>
    </source>
</reference>
<protein>
    <recommendedName>
        <fullName evidence="3">histidine kinase</fullName>
        <ecNumber evidence="3">2.7.13.3</ecNumber>
    </recommendedName>
</protein>
<dbReference type="Pfam" id="PF02518">
    <property type="entry name" value="HATPase_c"/>
    <property type="match status" value="1"/>
</dbReference>
<dbReference type="InterPro" id="IPR003594">
    <property type="entry name" value="HATPase_dom"/>
</dbReference>
<dbReference type="PANTHER" id="PTHR45436">
    <property type="entry name" value="SENSOR HISTIDINE KINASE YKOH"/>
    <property type="match status" value="1"/>
</dbReference>
<evidence type="ECO:0000313" key="16">
    <source>
        <dbReference type="Proteomes" id="UP000465810"/>
    </source>
</evidence>
<comment type="catalytic activity">
    <reaction evidence="1">
        <text>ATP + protein L-histidine = ADP + protein N-phospho-L-histidine.</text>
        <dbReference type="EC" id="2.7.13.3"/>
    </reaction>
</comment>
<dbReference type="SUPFAM" id="SSF55874">
    <property type="entry name" value="ATPase domain of HSP90 chaperone/DNA topoisomerase II/histidine kinase"/>
    <property type="match status" value="1"/>
</dbReference>
<dbReference type="EC" id="2.7.13.3" evidence="3"/>
<evidence type="ECO:0000256" key="1">
    <source>
        <dbReference type="ARBA" id="ARBA00000085"/>
    </source>
</evidence>
<gene>
    <name evidence="15" type="ORF">GR702_15795</name>
</gene>
<dbReference type="InterPro" id="IPR003661">
    <property type="entry name" value="HisK_dim/P_dom"/>
</dbReference>
<proteinExistence type="predicted"/>
<evidence type="ECO:0000256" key="10">
    <source>
        <dbReference type="ARBA" id="ARBA00023136"/>
    </source>
</evidence>
<keyword evidence="7 15" id="KW-0418">Kinase</keyword>
<comment type="subcellular location">
    <subcellularLocation>
        <location evidence="2">Membrane</location>
    </subcellularLocation>
</comment>
<dbReference type="InterPro" id="IPR036097">
    <property type="entry name" value="HisK_dim/P_sf"/>
</dbReference>
<evidence type="ECO:0000256" key="8">
    <source>
        <dbReference type="ARBA" id="ARBA00022989"/>
    </source>
</evidence>
<evidence type="ECO:0000256" key="5">
    <source>
        <dbReference type="ARBA" id="ARBA00022679"/>
    </source>
</evidence>
<keyword evidence="16" id="KW-1185">Reference proteome</keyword>
<keyword evidence="8 12" id="KW-1133">Transmembrane helix</keyword>
<dbReference type="SMART" id="SM00388">
    <property type="entry name" value="HisKA"/>
    <property type="match status" value="1"/>
</dbReference>
<dbReference type="Proteomes" id="UP000465810">
    <property type="component" value="Unassembled WGS sequence"/>
</dbReference>
<dbReference type="Pfam" id="PF00512">
    <property type="entry name" value="HisKA"/>
    <property type="match status" value="1"/>
</dbReference>
<accession>A0A7X4GJ15</accession>